<organism evidence="2 3">
    <name type="scientific">Liparis tanakae</name>
    <name type="common">Tanaka's snailfish</name>
    <dbReference type="NCBI Taxonomy" id="230148"/>
    <lineage>
        <taxon>Eukaryota</taxon>
        <taxon>Metazoa</taxon>
        <taxon>Chordata</taxon>
        <taxon>Craniata</taxon>
        <taxon>Vertebrata</taxon>
        <taxon>Euteleostomi</taxon>
        <taxon>Actinopterygii</taxon>
        <taxon>Neopterygii</taxon>
        <taxon>Teleostei</taxon>
        <taxon>Neoteleostei</taxon>
        <taxon>Acanthomorphata</taxon>
        <taxon>Eupercaria</taxon>
        <taxon>Perciformes</taxon>
        <taxon>Cottioidei</taxon>
        <taxon>Cottales</taxon>
        <taxon>Liparidae</taxon>
        <taxon>Liparis</taxon>
    </lineage>
</organism>
<gene>
    <name evidence="2" type="ORF">EYF80_068190</name>
</gene>
<dbReference type="Proteomes" id="UP000314294">
    <property type="component" value="Unassembled WGS sequence"/>
</dbReference>
<dbReference type="EMBL" id="SRLO01026398">
    <property type="protein sequence ID" value="TNN21698.1"/>
    <property type="molecule type" value="Genomic_DNA"/>
</dbReference>
<evidence type="ECO:0000313" key="2">
    <source>
        <dbReference type="EMBL" id="TNN21698.1"/>
    </source>
</evidence>
<protein>
    <submittedName>
        <fullName evidence="2">Uncharacterized protein</fullName>
    </submittedName>
</protein>
<proteinExistence type="predicted"/>
<evidence type="ECO:0000313" key="3">
    <source>
        <dbReference type="Proteomes" id="UP000314294"/>
    </source>
</evidence>
<name>A0A4Z2DZ18_9TELE</name>
<feature type="compositionally biased region" description="Basic and acidic residues" evidence="1">
    <location>
        <begin position="52"/>
        <end position="70"/>
    </location>
</feature>
<keyword evidence="3" id="KW-1185">Reference proteome</keyword>
<reference evidence="2 3" key="1">
    <citation type="submission" date="2019-03" db="EMBL/GenBank/DDBJ databases">
        <title>First draft genome of Liparis tanakae, snailfish: a comprehensive survey of snailfish specific genes.</title>
        <authorList>
            <person name="Kim W."/>
            <person name="Song I."/>
            <person name="Jeong J.-H."/>
            <person name="Kim D."/>
            <person name="Kim S."/>
            <person name="Ryu S."/>
            <person name="Song J.Y."/>
            <person name="Lee S.K."/>
        </authorList>
    </citation>
    <scope>NUCLEOTIDE SEQUENCE [LARGE SCALE GENOMIC DNA]</scope>
    <source>
        <tissue evidence="2">Muscle</tissue>
    </source>
</reference>
<accession>A0A4Z2DZ18</accession>
<comment type="caution">
    <text evidence="2">The sequence shown here is derived from an EMBL/GenBank/DDBJ whole genome shotgun (WGS) entry which is preliminary data.</text>
</comment>
<feature type="region of interest" description="Disordered" evidence="1">
    <location>
        <begin position="1"/>
        <end position="70"/>
    </location>
</feature>
<evidence type="ECO:0000256" key="1">
    <source>
        <dbReference type="SAM" id="MobiDB-lite"/>
    </source>
</evidence>
<sequence>MSCGPQGRCQAGRRTDSVRRPAARRGGGAPPDSSGTNEEPDVEEGDGPVSRDSGRRQEHGIELLRKLMKA</sequence>
<dbReference type="AlphaFoldDB" id="A0A4Z2DZ18"/>